<evidence type="ECO:0000256" key="2">
    <source>
        <dbReference type="PROSITE-ProRule" id="PRU00708"/>
    </source>
</evidence>
<dbReference type="PANTHER" id="PTHR47935:SF1">
    <property type="entry name" value="PENTATRICOPEPTIDE REPEAT-CONTAINING PROTEIN MRL1, CHLOROPLASTIC"/>
    <property type="match status" value="1"/>
</dbReference>
<feature type="repeat" description="PPR" evidence="2">
    <location>
        <begin position="753"/>
        <end position="787"/>
    </location>
</feature>
<organism evidence="5 6">
    <name type="scientific">Cephalotus follicularis</name>
    <name type="common">Albany pitcher plant</name>
    <dbReference type="NCBI Taxonomy" id="3775"/>
    <lineage>
        <taxon>Eukaryota</taxon>
        <taxon>Viridiplantae</taxon>
        <taxon>Streptophyta</taxon>
        <taxon>Embryophyta</taxon>
        <taxon>Tracheophyta</taxon>
        <taxon>Spermatophyta</taxon>
        <taxon>Magnoliopsida</taxon>
        <taxon>eudicotyledons</taxon>
        <taxon>Gunneridae</taxon>
        <taxon>Pentapetalae</taxon>
        <taxon>rosids</taxon>
        <taxon>fabids</taxon>
        <taxon>Oxalidales</taxon>
        <taxon>Cephalotaceae</taxon>
        <taxon>Cephalotus</taxon>
    </lineage>
</organism>
<evidence type="ECO:0000313" key="5">
    <source>
        <dbReference type="EMBL" id="GAV60291.1"/>
    </source>
</evidence>
<evidence type="ECO:0000259" key="4">
    <source>
        <dbReference type="Pfam" id="PF17177"/>
    </source>
</evidence>
<evidence type="ECO:0000256" key="1">
    <source>
        <dbReference type="ARBA" id="ARBA00022737"/>
    </source>
</evidence>
<feature type="repeat" description="PPR" evidence="2">
    <location>
        <begin position="718"/>
        <end position="752"/>
    </location>
</feature>
<feature type="repeat" description="PPR" evidence="2">
    <location>
        <begin position="648"/>
        <end position="682"/>
    </location>
</feature>
<dbReference type="InterPro" id="IPR011990">
    <property type="entry name" value="TPR-like_helical_dom_sf"/>
</dbReference>
<dbReference type="STRING" id="3775.A0A1Q3AX20"/>
<sequence>MDITFALNNQTLITLNSWTTAVSSLYSTKPHSIRRQFFGCSYNLRPPASSKSPRKLKNLRFLNYGSPRFYFKASLDSSSYLLVVSVATFSAISLVFFDQYNKRKSFSEVSISPNFALSRLAGDIVSYIVDRETLAVGDLQRETSATEKKDSSLKINVNSDAAEYKDIYQQFQGTALVHDNSPMTKTLELSNVDCLPSSVLPEFSALHPLIFETEISELQGGNVLDGVKSQSEFPGLRVNIKSSAASIPASNACTVVNKQSKVNIKNSREDNFISYYTAFRESDREELHTFYGKNQPKVKSPSNLNGLKVLSFHTSPLDNINVSSVKRNTAMEGVQLAAPDSLPTADLAEEQVPLASSEGGSSYKRIVLERSRGVLRGKERGLLMPDNDRNSLQFNVARPNDKHPLTDLQSSYNCLLREGRLADCVELIEGMDRRGLLDMNKIYHARFFQLCRSQNAVKEAFRFTKLIPNPTLSTFNMLMSVCASSQDSEGAFQVMRFVHDGGLRADCKLYTSLISTCAKSGKVDVMFKVFHDMVNAGVEPNVHTYGALIDGCARAGQVAKAFGAYGIMRSKNVKPDRVVFNALITACGQSGAVHRAFDVLAEMRAETQPIDPDHVTVGALMKACANAGQIDRAQDVYKMIHEYDIKGTPEVYTIALNCCSQTGDWDFASSVYADMTMKGVVPDEMFLSSLIDVAGHDGKVEAAFDILKEARIKGIDLGIVSYSSLMGACCNAKNWQKALELYEDIKSIKLNPTVSTINALITALCDGDQLHKAMEVLSEMKRFHLCPNTITYSVLMVESERNDNLEVGLMLRSQAKRDGITPNLIFCRCILGMCLRRFDKACKLGEPILSFNSGQLQIDNEWASLALMVYRESIAAGLVPTSEVLSRVLACLQLPYDTSLKSRLIENLGVSADPSRCSNLCSLVDGFGEYDPRAFSLLECQILSTVQEAASLGIVPCVSFKGSPIVVDARKLQIHTAEVYLLTVLKGLKYRLAAGAKLPNIIILLAVEKTPVQSATGEKVINLSVRVSQAVAALLRRLRLPYQGNESYGKIRINGLDLRRWFQPKLASPFTLTGEIGLSQLRLGKAITHQQRNIRTGNLSLE</sequence>
<feature type="transmembrane region" description="Helical" evidence="3">
    <location>
        <begin position="78"/>
        <end position="97"/>
    </location>
</feature>
<feature type="repeat" description="PPR" evidence="2">
    <location>
        <begin position="576"/>
        <end position="610"/>
    </location>
</feature>
<feature type="domain" description="PROP1-like PPR" evidence="4">
    <location>
        <begin position="474"/>
        <end position="607"/>
    </location>
</feature>
<dbReference type="Pfam" id="PF17177">
    <property type="entry name" value="PPR_long"/>
    <property type="match status" value="2"/>
</dbReference>
<dbReference type="EMBL" id="BDDD01000142">
    <property type="protein sequence ID" value="GAV60291.1"/>
    <property type="molecule type" value="Genomic_DNA"/>
</dbReference>
<dbReference type="InParanoid" id="A0A1Q3AX20"/>
<dbReference type="NCBIfam" id="TIGR00756">
    <property type="entry name" value="PPR"/>
    <property type="match status" value="5"/>
</dbReference>
<reference evidence="6" key="1">
    <citation type="submission" date="2016-04" db="EMBL/GenBank/DDBJ databases">
        <title>Cephalotus genome sequencing.</title>
        <authorList>
            <person name="Fukushima K."/>
            <person name="Hasebe M."/>
            <person name="Fang X."/>
        </authorList>
    </citation>
    <scope>NUCLEOTIDE SEQUENCE [LARGE SCALE GENOMIC DNA]</scope>
    <source>
        <strain evidence="6">cv. St1</strain>
    </source>
</reference>
<feature type="domain" description="PROP1-like PPR" evidence="4">
    <location>
        <begin position="621"/>
        <end position="795"/>
    </location>
</feature>
<keyword evidence="3" id="KW-1133">Transmembrane helix</keyword>
<keyword evidence="6" id="KW-1185">Reference proteome</keyword>
<protein>
    <submittedName>
        <fullName evidence="5">PPR domain-containing protein/PPR_2 domain-containing protein/PPR_3 domain-containing protein</fullName>
    </submittedName>
</protein>
<keyword evidence="3" id="KW-0472">Membrane</keyword>
<evidence type="ECO:0000313" key="6">
    <source>
        <dbReference type="Proteomes" id="UP000187406"/>
    </source>
</evidence>
<feature type="repeat" description="PPR" evidence="2">
    <location>
        <begin position="541"/>
        <end position="575"/>
    </location>
</feature>
<dbReference type="InterPro" id="IPR053303">
    <property type="entry name" value="Chloroplast_PPR"/>
</dbReference>
<dbReference type="FunFam" id="1.25.40.10:FF:002179">
    <property type="entry name" value="Pentatricopeptide repeat-containing protein MRL1, chloroplastic"/>
    <property type="match status" value="1"/>
</dbReference>
<dbReference type="OrthoDB" id="185373at2759"/>
<accession>A0A1Q3AX20</accession>
<dbReference type="InterPro" id="IPR033443">
    <property type="entry name" value="PROP1-like_PPR_dom"/>
</dbReference>
<keyword evidence="3" id="KW-0812">Transmembrane</keyword>
<feature type="repeat" description="PPR" evidence="2">
    <location>
        <begin position="613"/>
        <end position="647"/>
    </location>
</feature>
<dbReference type="FunCoup" id="A0A1Q3AX20">
    <property type="interactions" value="1451"/>
</dbReference>
<gene>
    <name evidence="5" type="ORF">CFOL_v3_03822</name>
</gene>
<dbReference type="InterPro" id="IPR002885">
    <property type="entry name" value="PPR_rpt"/>
</dbReference>
<comment type="caution">
    <text evidence="5">The sequence shown here is derived from an EMBL/GenBank/DDBJ whole genome shotgun (WGS) entry which is preliminary data.</text>
</comment>
<dbReference type="FunFam" id="1.25.40.10:FF:000678">
    <property type="entry name" value="Pentatricopeptide repeat-containing protein MRL1 chloroplastic"/>
    <property type="match status" value="1"/>
</dbReference>
<dbReference type="PROSITE" id="PS51375">
    <property type="entry name" value="PPR"/>
    <property type="match status" value="7"/>
</dbReference>
<dbReference type="Proteomes" id="UP000187406">
    <property type="component" value="Unassembled WGS sequence"/>
</dbReference>
<dbReference type="Gene3D" id="1.25.40.10">
    <property type="entry name" value="Tetratricopeptide repeat domain"/>
    <property type="match status" value="3"/>
</dbReference>
<dbReference type="FunFam" id="1.25.40.10:FF:000542">
    <property type="entry name" value="Pentatricopeptide repeat-containing protein MRL1, chloroplastic isoform X1"/>
    <property type="match status" value="1"/>
</dbReference>
<evidence type="ECO:0000256" key="3">
    <source>
        <dbReference type="SAM" id="Phobius"/>
    </source>
</evidence>
<dbReference type="AlphaFoldDB" id="A0A1Q3AX20"/>
<name>A0A1Q3AX20_CEPFO</name>
<dbReference type="PANTHER" id="PTHR47935">
    <property type="entry name" value="PENTATRICOPEPTIDE REPEAT-CONTAINING PROTEIN MRL1, CHLOROPLASTIC"/>
    <property type="match status" value="1"/>
</dbReference>
<feature type="repeat" description="PPR" evidence="2">
    <location>
        <begin position="506"/>
        <end position="540"/>
    </location>
</feature>
<keyword evidence="1" id="KW-0677">Repeat</keyword>
<proteinExistence type="predicted"/>